<evidence type="ECO:0000313" key="6">
    <source>
        <dbReference type="Proteomes" id="UP001501266"/>
    </source>
</evidence>
<sequence>MIPTTTAHGGLTLPVLGFGTYRLKGREGGAAIERAIGAGYRLLDSAFNYENEGTVGAAARATGHGIARDELIVTSKLPGRHHEHDAAIATIEESVARTGLDRIDLYLIHWPNPEVGRYVEAWGALVEAKQRGLIGAIGVCNFLPEHIDRLQAETGVLPEVNQIELHPYFPQEEQLAYDREHGIITEAWSPLGRGNDLLDRPEIAEVAAAHGATAGQVVLAWAISRGAVPLPKAASPERQRENLGALDVALRDDEVAAITALGRPDGRLADQDPAVYQEF</sequence>
<dbReference type="RefSeq" id="WP_343917719.1">
    <property type="nucleotide sequence ID" value="NZ_BAAAKK010000001.1"/>
</dbReference>
<proteinExistence type="inferred from homology"/>
<dbReference type="EMBL" id="BAAAKK010000001">
    <property type="protein sequence ID" value="GAA1420040.1"/>
    <property type="molecule type" value="Genomic_DNA"/>
</dbReference>
<dbReference type="InterPro" id="IPR018170">
    <property type="entry name" value="Aldo/ket_reductase_CS"/>
</dbReference>
<dbReference type="Proteomes" id="UP001501266">
    <property type="component" value="Unassembled WGS sequence"/>
</dbReference>
<dbReference type="InterPro" id="IPR036812">
    <property type="entry name" value="NAD(P)_OxRdtase_dom_sf"/>
</dbReference>
<dbReference type="Pfam" id="PF00248">
    <property type="entry name" value="Aldo_ket_red"/>
    <property type="match status" value="1"/>
</dbReference>
<keyword evidence="2" id="KW-0521">NADP</keyword>
<keyword evidence="3" id="KW-0560">Oxidoreductase</keyword>
<protein>
    <submittedName>
        <fullName evidence="5">Aldo/keto reductase</fullName>
    </submittedName>
</protein>
<dbReference type="Gene3D" id="3.20.20.100">
    <property type="entry name" value="NADP-dependent oxidoreductase domain"/>
    <property type="match status" value="1"/>
</dbReference>
<organism evidence="5 6">
    <name type="scientific">Agrococcus citreus</name>
    <dbReference type="NCBI Taxonomy" id="84643"/>
    <lineage>
        <taxon>Bacteria</taxon>
        <taxon>Bacillati</taxon>
        <taxon>Actinomycetota</taxon>
        <taxon>Actinomycetes</taxon>
        <taxon>Micrococcales</taxon>
        <taxon>Microbacteriaceae</taxon>
        <taxon>Agrococcus</taxon>
    </lineage>
</organism>
<evidence type="ECO:0000256" key="3">
    <source>
        <dbReference type="ARBA" id="ARBA00023002"/>
    </source>
</evidence>
<dbReference type="SUPFAM" id="SSF51430">
    <property type="entry name" value="NAD(P)-linked oxidoreductase"/>
    <property type="match status" value="1"/>
</dbReference>
<comment type="similarity">
    <text evidence="1">Belongs to the aldo/keto reductase family.</text>
</comment>
<gene>
    <name evidence="5" type="ORF">GCM10009640_08860</name>
</gene>
<dbReference type="PANTHER" id="PTHR43827:SF3">
    <property type="entry name" value="NADP-DEPENDENT OXIDOREDUCTASE DOMAIN-CONTAINING PROTEIN"/>
    <property type="match status" value="1"/>
</dbReference>
<feature type="domain" description="NADP-dependent oxidoreductase" evidence="4">
    <location>
        <begin position="16"/>
        <end position="261"/>
    </location>
</feature>
<evidence type="ECO:0000313" key="5">
    <source>
        <dbReference type="EMBL" id="GAA1420040.1"/>
    </source>
</evidence>
<dbReference type="PRINTS" id="PR00069">
    <property type="entry name" value="ALDKETRDTASE"/>
</dbReference>
<evidence type="ECO:0000256" key="2">
    <source>
        <dbReference type="ARBA" id="ARBA00022857"/>
    </source>
</evidence>
<dbReference type="CDD" id="cd19132">
    <property type="entry name" value="AKR_AKR5D1_E1"/>
    <property type="match status" value="1"/>
</dbReference>
<dbReference type="PROSITE" id="PS00798">
    <property type="entry name" value="ALDOKETO_REDUCTASE_1"/>
    <property type="match status" value="1"/>
</dbReference>
<evidence type="ECO:0000259" key="4">
    <source>
        <dbReference type="Pfam" id="PF00248"/>
    </source>
</evidence>
<dbReference type="InterPro" id="IPR020471">
    <property type="entry name" value="AKR"/>
</dbReference>
<keyword evidence="6" id="KW-1185">Reference proteome</keyword>
<evidence type="ECO:0000256" key="1">
    <source>
        <dbReference type="ARBA" id="ARBA00007905"/>
    </source>
</evidence>
<dbReference type="InterPro" id="IPR023210">
    <property type="entry name" value="NADP_OxRdtase_dom"/>
</dbReference>
<dbReference type="PANTHER" id="PTHR43827">
    <property type="entry name" value="2,5-DIKETO-D-GLUCONIC ACID REDUCTASE"/>
    <property type="match status" value="1"/>
</dbReference>
<accession>A0ABN1YSA7</accession>
<comment type="caution">
    <text evidence="5">The sequence shown here is derived from an EMBL/GenBank/DDBJ whole genome shotgun (WGS) entry which is preliminary data.</text>
</comment>
<reference evidence="5 6" key="1">
    <citation type="journal article" date="2019" name="Int. J. Syst. Evol. Microbiol.">
        <title>The Global Catalogue of Microorganisms (GCM) 10K type strain sequencing project: providing services to taxonomists for standard genome sequencing and annotation.</title>
        <authorList>
            <consortium name="The Broad Institute Genomics Platform"/>
            <consortium name="The Broad Institute Genome Sequencing Center for Infectious Disease"/>
            <person name="Wu L."/>
            <person name="Ma J."/>
        </authorList>
    </citation>
    <scope>NUCLEOTIDE SEQUENCE [LARGE SCALE GENOMIC DNA]</scope>
    <source>
        <strain evidence="5 6">JCM 12398</strain>
    </source>
</reference>
<dbReference type="PIRSF" id="PIRSF000097">
    <property type="entry name" value="AKR"/>
    <property type="match status" value="1"/>
</dbReference>
<name>A0ABN1YSA7_9MICO</name>